<dbReference type="PROSITE" id="PS51918">
    <property type="entry name" value="RADICAL_SAM"/>
    <property type="match status" value="1"/>
</dbReference>
<dbReference type="GO" id="GO:0016491">
    <property type="term" value="F:oxidoreductase activity"/>
    <property type="evidence" value="ECO:0007669"/>
    <property type="project" value="UniProtKB-KW"/>
</dbReference>
<dbReference type="Pfam" id="PF04055">
    <property type="entry name" value="Radical_SAM"/>
    <property type="match status" value="1"/>
</dbReference>
<keyword evidence="11" id="KW-0456">Lyase</keyword>
<dbReference type="InterPro" id="IPR040074">
    <property type="entry name" value="BssD/PflA/YjjW"/>
</dbReference>
<dbReference type="InterPro" id="IPR013785">
    <property type="entry name" value="Aldolase_TIM"/>
</dbReference>
<keyword evidence="4" id="KW-0949">S-adenosyl-L-methionine</keyword>
<feature type="domain" description="Radical SAM core" evidence="10">
    <location>
        <begin position="33"/>
        <end position="265"/>
    </location>
</feature>
<evidence type="ECO:0000256" key="1">
    <source>
        <dbReference type="ARBA" id="ARBA00001966"/>
    </source>
</evidence>
<gene>
    <name evidence="11" type="primary">pflC</name>
    <name evidence="11" type="ORF">NCTC7927_05288</name>
</gene>
<dbReference type="GO" id="GO:0051539">
    <property type="term" value="F:4 iron, 4 sulfur cluster binding"/>
    <property type="evidence" value="ECO:0007669"/>
    <property type="project" value="UniProtKB-KW"/>
</dbReference>
<keyword evidence="3" id="KW-0004">4Fe-4S</keyword>
<dbReference type="InterPro" id="IPR001989">
    <property type="entry name" value="Radical_activat_CS"/>
</dbReference>
<dbReference type="EC" id="1.97.1.-" evidence="11"/>
<reference evidence="11 12" key="1">
    <citation type="submission" date="2018-06" db="EMBL/GenBank/DDBJ databases">
        <authorList>
            <consortium name="Pathogen Informatics"/>
            <person name="Doyle S."/>
        </authorList>
    </citation>
    <scope>NUCLEOTIDE SEQUENCE [LARGE SCALE GENOMIC DNA]</scope>
    <source>
        <strain evidence="11 12">NCTC7927</strain>
    </source>
</reference>
<dbReference type="Gene3D" id="3.20.20.70">
    <property type="entry name" value="Aldolase class I"/>
    <property type="match status" value="1"/>
</dbReference>
<evidence type="ECO:0000256" key="8">
    <source>
        <dbReference type="ARBA" id="ARBA00023014"/>
    </source>
</evidence>
<evidence type="ECO:0000313" key="11">
    <source>
        <dbReference type="EMBL" id="STF96297.1"/>
    </source>
</evidence>
<dbReference type="SFLD" id="SFLDG01066">
    <property type="entry name" value="organic_radical-activating_enz"/>
    <property type="match status" value="1"/>
</dbReference>
<dbReference type="SFLD" id="SFLDG01118">
    <property type="entry name" value="activating_enzymes__group_2"/>
    <property type="match status" value="1"/>
</dbReference>
<sequence>MTSSAGQRISCNVVETRRNDVARIFNIQRYSLNDGEGIRTVVFFKGCPHLCPWCANPESISGKIQTVRREAKCLHCAKCLRDADECPSGAFERIGRDISLDALEREVMKDDIFFRTSGGGVTLSGGEVLMQAEFATRFLQRLRLWGVSCAIETAGDAPTSKLLPLAKLCDEVLFDLKIMDVTQARDVVKMNLPRVLENLRLLVCEGVNVIPRFTADPRFHAQSGEYAAGAGRADPAEYQADPSVTVSSVRRTEIPPTGENMVDERGACAVVS</sequence>
<evidence type="ECO:0000256" key="7">
    <source>
        <dbReference type="ARBA" id="ARBA00023004"/>
    </source>
</evidence>
<dbReference type="InterPro" id="IPR007197">
    <property type="entry name" value="rSAM"/>
</dbReference>
<dbReference type="SUPFAM" id="SSF102114">
    <property type="entry name" value="Radical SAM enzymes"/>
    <property type="match status" value="1"/>
</dbReference>
<dbReference type="PROSITE" id="PS51379">
    <property type="entry name" value="4FE4S_FER_2"/>
    <property type="match status" value="1"/>
</dbReference>
<evidence type="ECO:0000256" key="2">
    <source>
        <dbReference type="ARBA" id="ARBA00009777"/>
    </source>
</evidence>
<keyword evidence="8" id="KW-0411">Iron-sulfur</keyword>
<keyword evidence="6 11" id="KW-0560">Oxidoreductase</keyword>
<name>A0A376MED4_ECOLX</name>
<proteinExistence type="inferred from homology"/>
<dbReference type="GO" id="GO:0016829">
    <property type="term" value="F:lyase activity"/>
    <property type="evidence" value="ECO:0007669"/>
    <property type="project" value="UniProtKB-KW"/>
</dbReference>
<evidence type="ECO:0000313" key="12">
    <source>
        <dbReference type="Proteomes" id="UP000254043"/>
    </source>
</evidence>
<keyword evidence="7" id="KW-0408">Iron</keyword>
<keyword evidence="5" id="KW-0479">Metal-binding</keyword>
<dbReference type="SFLD" id="SFLDS00029">
    <property type="entry name" value="Radical_SAM"/>
    <property type="match status" value="1"/>
</dbReference>
<feature type="domain" description="4Fe-4S ferredoxin-type" evidence="9">
    <location>
        <begin position="62"/>
        <end position="96"/>
    </location>
</feature>
<evidence type="ECO:0000256" key="3">
    <source>
        <dbReference type="ARBA" id="ARBA00022485"/>
    </source>
</evidence>
<keyword evidence="11" id="KW-0670">Pyruvate</keyword>
<dbReference type="EMBL" id="UGAK01000003">
    <property type="protein sequence ID" value="STF96297.1"/>
    <property type="molecule type" value="Genomic_DNA"/>
</dbReference>
<evidence type="ECO:0000256" key="5">
    <source>
        <dbReference type="ARBA" id="ARBA00022723"/>
    </source>
</evidence>
<dbReference type="InterPro" id="IPR058240">
    <property type="entry name" value="rSAM_sf"/>
</dbReference>
<protein>
    <submittedName>
        <fullName evidence="11">Pyruvate formate lyase II activase</fullName>
        <ecNumber evidence="11">1.97.1.-</ecNumber>
    </submittedName>
</protein>
<dbReference type="InterPro" id="IPR017896">
    <property type="entry name" value="4Fe4S_Fe-S-bd"/>
</dbReference>
<evidence type="ECO:0000259" key="9">
    <source>
        <dbReference type="PROSITE" id="PS51379"/>
    </source>
</evidence>
<dbReference type="Proteomes" id="UP000254043">
    <property type="component" value="Unassembled WGS sequence"/>
</dbReference>
<dbReference type="AlphaFoldDB" id="A0A376MED4"/>
<dbReference type="NCBIfam" id="NF007483">
    <property type="entry name" value="PRK10076.1"/>
    <property type="match status" value="1"/>
</dbReference>
<dbReference type="PANTHER" id="PTHR30352:SF4">
    <property type="entry name" value="PYRUVATE FORMATE-LYASE 2-ACTIVATING ENZYME"/>
    <property type="match status" value="1"/>
</dbReference>
<dbReference type="GO" id="GO:0046872">
    <property type="term" value="F:metal ion binding"/>
    <property type="evidence" value="ECO:0007669"/>
    <property type="project" value="UniProtKB-KW"/>
</dbReference>
<dbReference type="SUPFAM" id="SSF54862">
    <property type="entry name" value="4Fe-4S ferredoxins"/>
    <property type="match status" value="1"/>
</dbReference>
<organism evidence="11 12">
    <name type="scientific">Escherichia coli</name>
    <dbReference type="NCBI Taxonomy" id="562"/>
    <lineage>
        <taxon>Bacteria</taxon>
        <taxon>Pseudomonadati</taxon>
        <taxon>Pseudomonadota</taxon>
        <taxon>Gammaproteobacteria</taxon>
        <taxon>Enterobacterales</taxon>
        <taxon>Enterobacteriaceae</taxon>
        <taxon>Escherichia</taxon>
    </lineage>
</organism>
<dbReference type="PANTHER" id="PTHR30352">
    <property type="entry name" value="PYRUVATE FORMATE-LYASE-ACTIVATING ENZYME"/>
    <property type="match status" value="1"/>
</dbReference>
<comment type="cofactor">
    <cofactor evidence="1">
        <name>[4Fe-4S] cluster</name>
        <dbReference type="ChEBI" id="CHEBI:49883"/>
    </cofactor>
</comment>
<accession>A0A376MED4</accession>
<evidence type="ECO:0000259" key="10">
    <source>
        <dbReference type="PROSITE" id="PS51918"/>
    </source>
</evidence>
<comment type="similarity">
    <text evidence="2">Belongs to the organic radical-activating enzymes family.</text>
</comment>
<dbReference type="InterPro" id="IPR034457">
    <property type="entry name" value="Organic_radical-activating"/>
</dbReference>
<dbReference type="PROSITE" id="PS01087">
    <property type="entry name" value="RADICAL_ACTIVATING"/>
    <property type="match status" value="1"/>
</dbReference>
<evidence type="ECO:0000256" key="6">
    <source>
        <dbReference type="ARBA" id="ARBA00023002"/>
    </source>
</evidence>
<evidence type="ECO:0000256" key="4">
    <source>
        <dbReference type="ARBA" id="ARBA00022691"/>
    </source>
</evidence>